<gene>
    <name evidence="2" type="ORF">VCS650_LOCUS25780</name>
</gene>
<feature type="transmembrane region" description="Helical" evidence="1">
    <location>
        <begin position="32"/>
        <end position="52"/>
    </location>
</feature>
<dbReference type="EMBL" id="CAJNON010000336">
    <property type="protein sequence ID" value="CAF1203704.1"/>
    <property type="molecule type" value="Genomic_DNA"/>
</dbReference>
<reference evidence="2" key="1">
    <citation type="submission" date="2021-02" db="EMBL/GenBank/DDBJ databases">
        <authorList>
            <person name="Nowell W R."/>
        </authorList>
    </citation>
    <scope>NUCLEOTIDE SEQUENCE</scope>
</reference>
<comment type="caution">
    <text evidence="2">The sequence shown here is derived from an EMBL/GenBank/DDBJ whole genome shotgun (WGS) entry which is preliminary data.</text>
</comment>
<keyword evidence="1" id="KW-0472">Membrane</keyword>
<evidence type="ECO:0000313" key="3">
    <source>
        <dbReference type="Proteomes" id="UP000663891"/>
    </source>
</evidence>
<name>A0A814WWH7_9BILA</name>
<proteinExistence type="predicted"/>
<dbReference type="OrthoDB" id="2985014at2759"/>
<accession>A0A814WWH7</accession>
<evidence type="ECO:0000256" key="1">
    <source>
        <dbReference type="SAM" id="Phobius"/>
    </source>
</evidence>
<evidence type="ECO:0000313" key="2">
    <source>
        <dbReference type="EMBL" id="CAF1203704.1"/>
    </source>
</evidence>
<dbReference type="Proteomes" id="UP000663891">
    <property type="component" value="Unassembled WGS sequence"/>
</dbReference>
<protein>
    <submittedName>
        <fullName evidence="2">Uncharacterized protein</fullName>
    </submittedName>
</protein>
<organism evidence="2 3">
    <name type="scientific">Adineta steineri</name>
    <dbReference type="NCBI Taxonomy" id="433720"/>
    <lineage>
        <taxon>Eukaryota</taxon>
        <taxon>Metazoa</taxon>
        <taxon>Spiralia</taxon>
        <taxon>Gnathifera</taxon>
        <taxon>Rotifera</taxon>
        <taxon>Eurotatoria</taxon>
        <taxon>Bdelloidea</taxon>
        <taxon>Adinetida</taxon>
        <taxon>Adinetidae</taxon>
        <taxon>Adineta</taxon>
    </lineage>
</organism>
<dbReference type="AlphaFoldDB" id="A0A814WWH7"/>
<keyword evidence="1" id="KW-1133">Transmembrane helix</keyword>
<keyword evidence="1" id="KW-0812">Transmembrane</keyword>
<sequence>MQIQHYLNKLLCNNISFHMTNDNKPTRGRNDYICLGALSASLFFTIILRISLMIENRRRSKLSPDEYNNETSIKEPCDWHPDIRYAL</sequence>